<accession>A0A517YPQ1</accession>
<dbReference type="Proteomes" id="UP000317369">
    <property type="component" value="Chromosome"/>
</dbReference>
<evidence type="ECO:0000313" key="4">
    <source>
        <dbReference type="Proteomes" id="UP000317369"/>
    </source>
</evidence>
<name>A0A517YPQ1_9BACT</name>
<dbReference type="EMBL" id="CP036425">
    <property type="protein sequence ID" value="QDU32204.1"/>
    <property type="molecule type" value="Genomic_DNA"/>
</dbReference>
<dbReference type="AlphaFoldDB" id="A0A517YPQ1"/>
<feature type="compositionally biased region" description="Polar residues" evidence="2">
    <location>
        <begin position="23"/>
        <end position="37"/>
    </location>
</feature>
<feature type="region of interest" description="Disordered" evidence="2">
    <location>
        <begin position="1"/>
        <end position="42"/>
    </location>
</feature>
<keyword evidence="4" id="KW-1185">Reference proteome</keyword>
<dbReference type="KEGG" id="pcor:KS4_02330"/>
<evidence type="ECO:0000256" key="1">
    <source>
        <dbReference type="SAM" id="Coils"/>
    </source>
</evidence>
<reference evidence="3 4" key="1">
    <citation type="submission" date="2019-02" db="EMBL/GenBank/DDBJ databases">
        <title>Deep-cultivation of Planctomycetes and their phenomic and genomic characterization uncovers novel biology.</title>
        <authorList>
            <person name="Wiegand S."/>
            <person name="Jogler M."/>
            <person name="Boedeker C."/>
            <person name="Pinto D."/>
            <person name="Vollmers J."/>
            <person name="Rivas-Marin E."/>
            <person name="Kohn T."/>
            <person name="Peeters S.H."/>
            <person name="Heuer A."/>
            <person name="Rast P."/>
            <person name="Oberbeckmann S."/>
            <person name="Bunk B."/>
            <person name="Jeske O."/>
            <person name="Meyerdierks A."/>
            <person name="Storesund J.E."/>
            <person name="Kallscheuer N."/>
            <person name="Luecker S."/>
            <person name="Lage O.M."/>
            <person name="Pohl T."/>
            <person name="Merkel B.J."/>
            <person name="Hornburger P."/>
            <person name="Mueller R.-W."/>
            <person name="Bruemmer F."/>
            <person name="Labrenz M."/>
            <person name="Spormann A.M."/>
            <person name="Op den Camp H."/>
            <person name="Overmann J."/>
            <person name="Amann R."/>
            <person name="Jetten M.S.M."/>
            <person name="Mascher T."/>
            <person name="Medema M.H."/>
            <person name="Devos D.P."/>
            <person name="Kaster A.-K."/>
            <person name="Ovreas L."/>
            <person name="Rohde M."/>
            <person name="Galperin M.Y."/>
            <person name="Jogler C."/>
        </authorList>
    </citation>
    <scope>NUCLEOTIDE SEQUENCE [LARGE SCALE GENOMIC DNA]</scope>
    <source>
        <strain evidence="3 4">KS4</strain>
    </source>
</reference>
<organism evidence="3 4">
    <name type="scientific">Poriferisphaera corsica</name>
    <dbReference type="NCBI Taxonomy" id="2528020"/>
    <lineage>
        <taxon>Bacteria</taxon>
        <taxon>Pseudomonadati</taxon>
        <taxon>Planctomycetota</taxon>
        <taxon>Phycisphaerae</taxon>
        <taxon>Phycisphaerales</taxon>
        <taxon>Phycisphaeraceae</taxon>
        <taxon>Poriferisphaera</taxon>
    </lineage>
</organism>
<sequence>MGEVGFDSSESESVLSDESESVYRSSGDLSVSRLTDTVTDKPSKQELQLAINLLKRLESLSADQEQELLKLLNQNID</sequence>
<gene>
    <name evidence="3" type="ORF">KS4_02330</name>
</gene>
<evidence type="ECO:0000256" key="2">
    <source>
        <dbReference type="SAM" id="MobiDB-lite"/>
    </source>
</evidence>
<protein>
    <submittedName>
        <fullName evidence="3">Uncharacterized protein</fullName>
    </submittedName>
</protein>
<feature type="coiled-coil region" evidence="1">
    <location>
        <begin position="47"/>
        <end position="74"/>
    </location>
</feature>
<evidence type="ECO:0000313" key="3">
    <source>
        <dbReference type="EMBL" id="QDU32204.1"/>
    </source>
</evidence>
<keyword evidence="1" id="KW-0175">Coiled coil</keyword>
<proteinExistence type="predicted"/>